<sequence>MTYRCSNVVGDLDDTGLYLLTLALVLRKIKDRMKALQELIPNCSKAIPPPMEEDSVKTVHGSRNTTVNPIGKAT</sequence>
<evidence type="ECO:0000313" key="3">
    <source>
        <dbReference type="Proteomes" id="UP000636800"/>
    </source>
</evidence>
<evidence type="ECO:0000256" key="1">
    <source>
        <dbReference type="SAM" id="MobiDB-lite"/>
    </source>
</evidence>
<dbReference type="AlphaFoldDB" id="A0A835VHQ0"/>
<organism evidence="2 3">
    <name type="scientific">Vanilla planifolia</name>
    <name type="common">Vanilla</name>
    <dbReference type="NCBI Taxonomy" id="51239"/>
    <lineage>
        <taxon>Eukaryota</taxon>
        <taxon>Viridiplantae</taxon>
        <taxon>Streptophyta</taxon>
        <taxon>Embryophyta</taxon>
        <taxon>Tracheophyta</taxon>
        <taxon>Spermatophyta</taxon>
        <taxon>Magnoliopsida</taxon>
        <taxon>Liliopsida</taxon>
        <taxon>Asparagales</taxon>
        <taxon>Orchidaceae</taxon>
        <taxon>Vanilloideae</taxon>
        <taxon>Vanilleae</taxon>
        <taxon>Vanilla</taxon>
    </lineage>
</organism>
<accession>A0A835VHQ0</accession>
<dbReference type="EMBL" id="JADCNL010000001">
    <property type="protein sequence ID" value="KAG0496916.1"/>
    <property type="molecule type" value="Genomic_DNA"/>
</dbReference>
<gene>
    <name evidence="2" type="ORF">HPP92_001607</name>
</gene>
<dbReference type="Proteomes" id="UP000636800">
    <property type="component" value="Chromosome 1"/>
</dbReference>
<dbReference type="OrthoDB" id="364892at2759"/>
<comment type="caution">
    <text evidence="2">The sequence shown here is derived from an EMBL/GenBank/DDBJ whole genome shotgun (WGS) entry which is preliminary data.</text>
</comment>
<reference evidence="2 3" key="1">
    <citation type="journal article" date="2020" name="Nat. Food">
        <title>A phased Vanilla planifolia genome enables genetic improvement of flavour and production.</title>
        <authorList>
            <person name="Hasing T."/>
            <person name="Tang H."/>
            <person name="Brym M."/>
            <person name="Khazi F."/>
            <person name="Huang T."/>
            <person name="Chambers A.H."/>
        </authorList>
    </citation>
    <scope>NUCLEOTIDE SEQUENCE [LARGE SCALE GENOMIC DNA]</scope>
    <source>
        <tissue evidence="2">Leaf</tissue>
    </source>
</reference>
<keyword evidence="3" id="KW-1185">Reference proteome</keyword>
<protein>
    <submittedName>
        <fullName evidence="2">Uncharacterized protein</fullName>
    </submittedName>
</protein>
<name>A0A835VHQ0_VANPL</name>
<proteinExistence type="predicted"/>
<feature type="region of interest" description="Disordered" evidence="1">
    <location>
        <begin position="50"/>
        <end position="74"/>
    </location>
</feature>
<evidence type="ECO:0000313" key="2">
    <source>
        <dbReference type="EMBL" id="KAG0496916.1"/>
    </source>
</evidence>